<sequence>MLVLYAKIINDEQKEGETLASYQIKKLNPEDYNKCQSIWDMGKNPKMAKIFYDELVSGNRITFIYTENEEFIGEGSLVFKKDDPDYTIPKKRIYLSRMIVKKEFQNRGIGGTILDYLMDYARQLGFEEMALGVDTDNLSARHLYEKKGFTTSIFKGEDEYGEFERLLKILV</sequence>
<feature type="domain" description="N-acetyltransferase" evidence="3">
    <location>
        <begin position="22"/>
        <end position="171"/>
    </location>
</feature>
<name>A0A9X3WNC4_9BACI</name>
<proteinExistence type="predicted"/>
<dbReference type="InterPro" id="IPR000182">
    <property type="entry name" value="GNAT_dom"/>
</dbReference>
<gene>
    <name evidence="4" type="ORF">NC661_21080</name>
</gene>
<keyword evidence="1" id="KW-0808">Transferase</keyword>
<accession>A0A9X3WNC4</accession>
<evidence type="ECO:0000256" key="2">
    <source>
        <dbReference type="ARBA" id="ARBA00023315"/>
    </source>
</evidence>
<dbReference type="PANTHER" id="PTHR43420:SF52">
    <property type="entry name" value="N-ACETYLTRANSFERASE YODP"/>
    <property type="match status" value="1"/>
</dbReference>
<comment type="caution">
    <text evidence="4">The sequence shown here is derived from an EMBL/GenBank/DDBJ whole genome shotgun (WGS) entry which is preliminary data.</text>
</comment>
<dbReference type="InterPro" id="IPR050680">
    <property type="entry name" value="YpeA/RimI_acetyltransf"/>
</dbReference>
<dbReference type="RefSeq" id="WP_259867948.1">
    <property type="nucleotide sequence ID" value="NZ_JAMQJZ010000033.1"/>
</dbReference>
<dbReference type="SUPFAM" id="SSF55729">
    <property type="entry name" value="Acyl-CoA N-acyltransferases (Nat)"/>
    <property type="match status" value="1"/>
</dbReference>
<evidence type="ECO:0000313" key="5">
    <source>
        <dbReference type="Proteomes" id="UP001145072"/>
    </source>
</evidence>
<organism evidence="4 5">
    <name type="scientific">Aquibacillus koreensis</name>
    <dbReference type="NCBI Taxonomy" id="279446"/>
    <lineage>
        <taxon>Bacteria</taxon>
        <taxon>Bacillati</taxon>
        <taxon>Bacillota</taxon>
        <taxon>Bacilli</taxon>
        <taxon>Bacillales</taxon>
        <taxon>Bacillaceae</taxon>
        <taxon>Aquibacillus</taxon>
    </lineage>
</organism>
<dbReference type="EMBL" id="JAMQJZ010000033">
    <property type="protein sequence ID" value="MDC3422840.1"/>
    <property type="molecule type" value="Genomic_DNA"/>
</dbReference>
<dbReference type="Gene3D" id="3.40.630.30">
    <property type="match status" value="1"/>
</dbReference>
<dbReference type="CDD" id="cd04301">
    <property type="entry name" value="NAT_SF"/>
    <property type="match status" value="1"/>
</dbReference>
<evidence type="ECO:0000313" key="4">
    <source>
        <dbReference type="EMBL" id="MDC3422840.1"/>
    </source>
</evidence>
<dbReference type="PROSITE" id="PS51186">
    <property type="entry name" value="GNAT"/>
    <property type="match status" value="1"/>
</dbReference>
<evidence type="ECO:0000259" key="3">
    <source>
        <dbReference type="PROSITE" id="PS51186"/>
    </source>
</evidence>
<dbReference type="PANTHER" id="PTHR43420">
    <property type="entry name" value="ACETYLTRANSFERASE"/>
    <property type="match status" value="1"/>
</dbReference>
<protein>
    <submittedName>
        <fullName evidence="4">GNAT family N-acetyltransferase</fullName>
    </submittedName>
</protein>
<dbReference type="AlphaFoldDB" id="A0A9X3WNC4"/>
<dbReference type="GO" id="GO:0016747">
    <property type="term" value="F:acyltransferase activity, transferring groups other than amino-acyl groups"/>
    <property type="evidence" value="ECO:0007669"/>
    <property type="project" value="InterPro"/>
</dbReference>
<keyword evidence="5" id="KW-1185">Reference proteome</keyword>
<reference evidence="4" key="1">
    <citation type="submission" date="2022-06" db="EMBL/GenBank/DDBJ databases">
        <title>Aquibacillus sp. a new bacterium isolated from soil saline samples.</title>
        <authorList>
            <person name="Galisteo C."/>
            <person name="De La Haba R."/>
            <person name="Sanchez-Porro C."/>
            <person name="Ventosa A."/>
        </authorList>
    </citation>
    <scope>NUCLEOTIDE SEQUENCE</scope>
    <source>
        <strain evidence="4">JCM 12387</strain>
    </source>
</reference>
<keyword evidence="2" id="KW-0012">Acyltransferase</keyword>
<dbReference type="InterPro" id="IPR016181">
    <property type="entry name" value="Acyl_CoA_acyltransferase"/>
</dbReference>
<evidence type="ECO:0000256" key="1">
    <source>
        <dbReference type="ARBA" id="ARBA00022679"/>
    </source>
</evidence>
<dbReference type="Pfam" id="PF00583">
    <property type="entry name" value="Acetyltransf_1"/>
    <property type="match status" value="1"/>
</dbReference>
<dbReference type="Proteomes" id="UP001145072">
    <property type="component" value="Unassembled WGS sequence"/>
</dbReference>